<dbReference type="PANTHER" id="PTHR43099:SF2">
    <property type="entry name" value="UPF0053 PROTEIN YRKA"/>
    <property type="match status" value="1"/>
</dbReference>
<dbReference type="InterPro" id="IPR016169">
    <property type="entry name" value="FAD-bd_PCMH_sub2"/>
</dbReference>
<evidence type="ECO:0000256" key="2">
    <source>
        <dbReference type="ARBA" id="ARBA00022475"/>
    </source>
</evidence>
<evidence type="ECO:0000256" key="10">
    <source>
        <dbReference type="SAM" id="Phobius"/>
    </source>
</evidence>
<dbReference type="CDD" id="cd04590">
    <property type="entry name" value="CBS_pair_CorC_HlyC_assoc"/>
    <property type="match status" value="1"/>
</dbReference>
<dbReference type="InterPro" id="IPR005170">
    <property type="entry name" value="Transptr-assoc_dom"/>
</dbReference>
<evidence type="ECO:0000256" key="1">
    <source>
        <dbReference type="ARBA" id="ARBA00004651"/>
    </source>
</evidence>
<evidence type="ECO:0000256" key="9">
    <source>
        <dbReference type="PROSITE-ProRule" id="PRU01193"/>
    </source>
</evidence>
<dbReference type="InterPro" id="IPR051676">
    <property type="entry name" value="UPF0053_domain"/>
</dbReference>
<feature type="transmembrane region" description="Helical" evidence="10">
    <location>
        <begin position="148"/>
        <end position="171"/>
    </location>
</feature>
<accession>A0ABM8EJP9</accession>
<dbReference type="Gene3D" id="3.10.580.10">
    <property type="entry name" value="CBS-domain"/>
    <property type="match status" value="1"/>
</dbReference>
<dbReference type="RefSeq" id="WP_282002556.1">
    <property type="nucleotide sequence ID" value="NZ_AP027151.1"/>
</dbReference>
<dbReference type="InterPro" id="IPR000644">
    <property type="entry name" value="CBS_dom"/>
</dbReference>
<dbReference type="InterPro" id="IPR036318">
    <property type="entry name" value="FAD-bd_PCMH-like_sf"/>
</dbReference>
<comment type="subcellular location">
    <subcellularLocation>
        <location evidence="1">Cell membrane</location>
        <topology evidence="1">Multi-pass membrane protein</topology>
    </subcellularLocation>
</comment>
<dbReference type="InterPro" id="IPR002550">
    <property type="entry name" value="CNNM"/>
</dbReference>
<dbReference type="Gene3D" id="3.30.465.10">
    <property type="match status" value="1"/>
</dbReference>
<gene>
    <name evidence="13" type="ORF">GURASL_11550</name>
</gene>
<dbReference type="InterPro" id="IPR044751">
    <property type="entry name" value="Ion_transp-like_CBS"/>
</dbReference>
<evidence type="ECO:0000256" key="4">
    <source>
        <dbReference type="ARBA" id="ARBA00022737"/>
    </source>
</evidence>
<keyword evidence="6 8" id="KW-0129">CBS domain</keyword>
<dbReference type="PROSITE" id="PS51371">
    <property type="entry name" value="CBS"/>
    <property type="match status" value="1"/>
</dbReference>
<dbReference type="SUPFAM" id="SSF56176">
    <property type="entry name" value="FAD-binding/transporter-associated domain-like"/>
    <property type="match status" value="1"/>
</dbReference>
<dbReference type="InterPro" id="IPR046342">
    <property type="entry name" value="CBS_dom_sf"/>
</dbReference>
<dbReference type="SMART" id="SM00116">
    <property type="entry name" value="CBS"/>
    <property type="match status" value="2"/>
</dbReference>
<evidence type="ECO:0000256" key="3">
    <source>
        <dbReference type="ARBA" id="ARBA00022692"/>
    </source>
</evidence>
<organism evidence="13 14">
    <name type="scientific">Geotalea uraniireducens</name>
    <dbReference type="NCBI Taxonomy" id="351604"/>
    <lineage>
        <taxon>Bacteria</taxon>
        <taxon>Pseudomonadati</taxon>
        <taxon>Thermodesulfobacteriota</taxon>
        <taxon>Desulfuromonadia</taxon>
        <taxon>Geobacterales</taxon>
        <taxon>Geobacteraceae</taxon>
        <taxon>Geotalea</taxon>
    </lineage>
</organism>
<dbReference type="SUPFAM" id="SSF54631">
    <property type="entry name" value="CBS-domain pair"/>
    <property type="match status" value="1"/>
</dbReference>
<keyword evidence="3 9" id="KW-0812">Transmembrane</keyword>
<proteinExistence type="predicted"/>
<keyword evidence="7 9" id="KW-0472">Membrane</keyword>
<keyword evidence="5 9" id="KW-1133">Transmembrane helix</keyword>
<evidence type="ECO:0000313" key="14">
    <source>
        <dbReference type="Proteomes" id="UP001317705"/>
    </source>
</evidence>
<name>A0ABM8EJP9_9BACT</name>
<dbReference type="PANTHER" id="PTHR43099">
    <property type="entry name" value="UPF0053 PROTEIN YRKA"/>
    <property type="match status" value="1"/>
</dbReference>
<evidence type="ECO:0000256" key="5">
    <source>
        <dbReference type="ARBA" id="ARBA00022989"/>
    </source>
</evidence>
<dbReference type="EMBL" id="AP027151">
    <property type="protein sequence ID" value="BDV42232.1"/>
    <property type="molecule type" value="Genomic_DNA"/>
</dbReference>
<evidence type="ECO:0000256" key="6">
    <source>
        <dbReference type="ARBA" id="ARBA00023122"/>
    </source>
</evidence>
<dbReference type="SMART" id="SM01091">
    <property type="entry name" value="CorC_HlyC"/>
    <property type="match status" value="1"/>
</dbReference>
<dbReference type="Pfam" id="PF00571">
    <property type="entry name" value="CBS"/>
    <property type="match status" value="2"/>
</dbReference>
<evidence type="ECO:0000313" key="13">
    <source>
        <dbReference type="EMBL" id="BDV42232.1"/>
    </source>
</evidence>
<feature type="domain" description="CBS" evidence="11">
    <location>
        <begin position="287"/>
        <end position="344"/>
    </location>
</feature>
<protein>
    <submittedName>
        <fullName evidence="13">Transporter</fullName>
    </submittedName>
</protein>
<feature type="transmembrane region" description="Helical" evidence="10">
    <location>
        <begin position="60"/>
        <end position="86"/>
    </location>
</feature>
<feature type="transmembrane region" description="Helical" evidence="10">
    <location>
        <begin position="6"/>
        <end position="29"/>
    </location>
</feature>
<dbReference type="Proteomes" id="UP001317705">
    <property type="component" value="Chromosome"/>
</dbReference>
<evidence type="ECO:0000256" key="8">
    <source>
        <dbReference type="PROSITE-ProRule" id="PRU00703"/>
    </source>
</evidence>
<sequence length="448" mass="49272">MESVLGEFAVIFLLILGNGFFAGSELAIISARRSRIAHLAAEGNAKAKIVERLQDDPHRFLATVQVGVTLVGSLASAVGGAAAIRYVTPLLHSVPNEFVQHAADPLAIGIVVVLISYLSLVFGELVPKTIALQYADTMALRVAKSINFMARAGGVLVGFLTISSKTVLAILRVKAEGGQDFITREDVKHIVTEGHEAGVVSAAEEEFIRNIFDFTRTCVREVMVPRTRVVALDLEHPRQELVQTVLDNMYSRYPVYRGSIENVAGFIHGKDLLGRMVTEPDFALESIVRPPFYVPEGKKVNELLKEMQRKRIHMALVVDEYGGISGLVTTEDLLEELVGEIEDEHDIGEPRTVQRLPDGSLLVDALISIGDLAELLKIKLEGDIPYDTLAGLILDRLGRFPEKGETIEWDRFLLVCEEVKTTAVVRVRIIEKEPHGNGDEEPPVEEEA</sequence>
<feature type="transmembrane region" description="Helical" evidence="10">
    <location>
        <begin position="106"/>
        <end position="127"/>
    </location>
</feature>
<dbReference type="PROSITE" id="PS51846">
    <property type="entry name" value="CNNM"/>
    <property type="match status" value="1"/>
</dbReference>
<reference evidence="13 14" key="1">
    <citation type="submission" date="2022-12" db="EMBL/GenBank/DDBJ databases">
        <title>Polyphasic characterization of Geotalea uranireducens NIT-SL11 newly isolated from a complex of sewage sludge and microbially reduced graphene oxide.</title>
        <authorList>
            <person name="Xie L."/>
            <person name="Yoshida N."/>
            <person name="Meng L."/>
        </authorList>
    </citation>
    <scope>NUCLEOTIDE SEQUENCE [LARGE SCALE GENOMIC DNA]</scope>
    <source>
        <strain evidence="13 14">NIT-SL11</strain>
    </source>
</reference>
<dbReference type="Pfam" id="PF01595">
    <property type="entry name" value="CNNM"/>
    <property type="match status" value="1"/>
</dbReference>
<feature type="domain" description="CNNM transmembrane" evidence="12">
    <location>
        <begin position="1"/>
        <end position="204"/>
    </location>
</feature>
<evidence type="ECO:0000259" key="11">
    <source>
        <dbReference type="PROSITE" id="PS51371"/>
    </source>
</evidence>
<keyword evidence="14" id="KW-1185">Reference proteome</keyword>
<evidence type="ECO:0000259" key="12">
    <source>
        <dbReference type="PROSITE" id="PS51846"/>
    </source>
</evidence>
<keyword evidence="2" id="KW-1003">Cell membrane</keyword>
<dbReference type="Pfam" id="PF03471">
    <property type="entry name" value="CorC_HlyC"/>
    <property type="match status" value="1"/>
</dbReference>
<evidence type="ECO:0000256" key="7">
    <source>
        <dbReference type="ARBA" id="ARBA00023136"/>
    </source>
</evidence>
<keyword evidence="4" id="KW-0677">Repeat</keyword>